<name>A0A918YRR7_9ACTN</name>
<reference evidence="1" key="2">
    <citation type="submission" date="2020-09" db="EMBL/GenBank/DDBJ databases">
        <authorList>
            <person name="Sun Q."/>
            <person name="Ohkuma M."/>
        </authorList>
    </citation>
    <scope>NUCLEOTIDE SEQUENCE</scope>
    <source>
        <strain evidence="1">JCM 4714</strain>
    </source>
</reference>
<sequence length="58" mass="6053">MSVSAIPTTKTPAVSGMRRLLTNTDEITVLLEGLDVPIELTGQILHGPKDPATSDGHG</sequence>
<reference evidence="1" key="1">
    <citation type="journal article" date="2014" name="Int. J. Syst. Evol. Microbiol.">
        <title>Complete genome sequence of Corynebacterium casei LMG S-19264T (=DSM 44701T), isolated from a smear-ripened cheese.</title>
        <authorList>
            <consortium name="US DOE Joint Genome Institute (JGI-PGF)"/>
            <person name="Walter F."/>
            <person name="Albersmeier A."/>
            <person name="Kalinowski J."/>
            <person name="Ruckert C."/>
        </authorList>
    </citation>
    <scope>NUCLEOTIDE SEQUENCE</scope>
    <source>
        <strain evidence="1">JCM 4714</strain>
    </source>
</reference>
<evidence type="ECO:0000313" key="2">
    <source>
        <dbReference type="Proteomes" id="UP000655443"/>
    </source>
</evidence>
<protein>
    <submittedName>
        <fullName evidence="1">Uncharacterized protein</fullName>
    </submittedName>
</protein>
<gene>
    <name evidence="1" type="ORF">GCM10010339_70750</name>
</gene>
<keyword evidence="2" id="KW-1185">Reference proteome</keyword>
<organism evidence="1 2">
    <name type="scientific">Streptomyces alanosinicus</name>
    <dbReference type="NCBI Taxonomy" id="68171"/>
    <lineage>
        <taxon>Bacteria</taxon>
        <taxon>Bacillati</taxon>
        <taxon>Actinomycetota</taxon>
        <taxon>Actinomycetes</taxon>
        <taxon>Kitasatosporales</taxon>
        <taxon>Streptomycetaceae</taxon>
        <taxon>Streptomyces</taxon>
    </lineage>
</organism>
<dbReference type="AlphaFoldDB" id="A0A918YRR7"/>
<accession>A0A918YRR7</accession>
<comment type="caution">
    <text evidence="1">The sequence shown here is derived from an EMBL/GenBank/DDBJ whole genome shotgun (WGS) entry which is preliminary data.</text>
</comment>
<dbReference type="EMBL" id="BMVG01000028">
    <property type="protein sequence ID" value="GHE11364.1"/>
    <property type="molecule type" value="Genomic_DNA"/>
</dbReference>
<proteinExistence type="predicted"/>
<dbReference type="Proteomes" id="UP000655443">
    <property type="component" value="Unassembled WGS sequence"/>
</dbReference>
<evidence type="ECO:0000313" key="1">
    <source>
        <dbReference type="EMBL" id="GHE11364.1"/>
    </source>
</evidence>